<evidence type="ECO:0000313" key="1">
    <source>
        <dbReference type="EMBL" id="VDP95431.1"/>
    </source>
</evidence>
<protein>
    <submittedName>
        <fullName evidence="3">TetR_C_6 domain-containing protein</fullName>
    </submittedName>
</protein>
<reference evidence="3" key="1">
    <citation type="submission" date="2016-06" db="UniProtKB">
        <authorList>
            <consortium name="WormBaseParasite"/>
        </authorList>
    </citation>
    <scope>IDENTIFICATION</scope>
</reference>
<dbReference type="EMBL" id="UZAN01073924">
    <property type="protein sequence ID" value="VDP95431.1"/>
    <property type="molecule type" value="Genomic_DNA"/>
</dbReference>
<accession>A0A183BFP7</accession>
<reference evidence="1 2" key="2">
    <citation type="submission" date="2018-11" db="EMBL/GenBank/DDBJ databases">
        <authorList>
            <consortium name="Pathogen Informatics"/>
        </authorList>
    </citation>
    <scope>NUCLEOTIDE SEQUENCE [LARGE SCALE GENOMIC DNA]</scope>
    <source>
        <strain evidence="1 2">Egypt</strain>
    </source>
</reference>
<gene>
    <name evidence="1" type="ORF">ECPE_LOCUS18032</name>
</gene>
<keyword evidence="2" id="KW-1185">Reference proteome</keyword>
<organism evidence="3">
    <name type="scientific">Echinostoma caproni</name>
    <dbReference type="NCBI Taxonomy" id="27848"/>
    <lineage>
        <taxon>Eukaryota</taxon>
        <taxon>Metazoa</taxon>
        <taxon>Spiralia</taxon>
        <taxon>Lophotrochozoa</taxon>
        <taxon>Platyhelminthes</taxon>
        <taxon>Trematoda</taxon>
        <taxon>Digenea</taxon>
        <taxon>Plagiorchiida</taxon>
        <taxon>Echinostomata</taxon>
        <taxon>Echinostomatoidea</taxon>
        <taxon>Echinostomatidae</taxon>
        <taxon>Echinostoma</taxon>
    </lineage>
</organism>
<evidence type="ECO:0000313" key="3">
    <source>
        <dbReference type="WBParaSite" id="ECPE_0001808001-mRNA-1"/>
    </source>
</evidence>
<proteinExistence type="predicted"/>
<sequence>MRAFIAEAFRPSDLHHGFTETLEDALNSSIGALLYIQETGHFTQQLDFKRRALLRVQELRAHLDSPFHGQMVSRPSTRPGTEW</sequence>
<dbReference type="AlphaFoldDB" id="A0A183BFP7"/>
<evidence type="ECO:0000313" key="2">
    <source>
        <dbReference type="Proteomes" id="UP000272942"/>
    </source>
</evidence>
<dbReference type="WBParaSite" id="ECPE_0001808001-mRNA-1">
    <property type="protein sequence ID" value="ECPE_0001808001-mRNA-1"/>
    <property type="gene ID" value="ECPE_0001808001"/>
</dbReference>
<dbReference type="Proteomes" id="UP000272942">
    <property type="component" value="Unassembled WGS sequence"/>
</dbReference>
<name>A0A183BFP7_9TREM</name>